<protein>
    <submittedName>
        <fullName evidence="2">Uncharacterized protein</fullName>
    </submittedName>
</protein>
<evidence type="ECO:0000256" key="1">
    <source>
        <dbReference type="SAM" id="MobiDB-lite"/>
    </source>
</evidence>
<dbReference type="AlphaFoldDB" id="A0A1W2E9W0"/>
<organism evidence="2 3">
    <name type="scientific">Fulvimarina manganoxydans</name>
    <dbReference type="NCBI Taxonomy" id="937218"/>
    <lineage>
        <taxon>Bacteria</taxon>
        <taxon>Pseudomonadati</taxon>
        <taxon>Pseudomonadota</taxon>
        <taxon>Alphaproteobacteria</taxon>
        <taxon>Hyphomicrobiales</taxon>
        <taxon>Aurantimonadaceae</taxon>
        <taxon>Fulvimarina</taxon>
    </lineage>
</organism>
<name>A0A1W2E9W0_9HYPH</name>
<keyword evidence="3" id="KW-1185">Reference proteome</keyword>
<gene>
    <name evidence="2" type="ORF">SAMN06297251_12312</name>
</gene>
<reference evidence="2 3" key="1">
    <citation type="submission" date="2017-04" db="EMBL/GenBank/DDBJ databases">
        <authorList>
            <person name="Afonso C.L."/>
            <person name="Miller P.J."/>
            <person name="Scott M.A."/>
            <person name="Spackman E."/>
            <person name="Goraichik I."/>
            <person name="Dimitrov K.M."/>
            <person name="Suarez D.L."/>
            <person name="Swayne D.E."/>
        </authorList>
    </citation>
    <scope>NUCLEOTIDE SEQUENCE [LARGE SCALE GENOMIC DNA]</scope>
    <source>
        <strain evidence="2 3">CGMCC 1.10972</strain>
    </source>
</reference>
<feature type="region of interest" description="Disordered" evidence="1">
    <location>
        <begin position="1"/>
        <end position="24"/>
    </location>
</feature>
<dbReference type="STRING" id="937218.SAMN06297251_12312"/>
<dbReference type="EMBL" id="FWXR01000023">
    <property type="protein sequence ID" value="SMD06455.1"/>
    <property type="molecule type" value="Genomic_DNA"/>
</dbReference>
<sequence>MPNTPNTRTAEPKTKTPPFRDWPFPRRFAMSATHTGHVWKRPPCIALPVKKGAAA</sequence>
<proteinExistence type="predicted"/>
<evidence type="ECO:0000313" key="2">
    <source>
        <dbReference type="EMBL" id="SMD06455.1"/>
    </source>
</evidence>
<dbReference type="Proteomes" id="UP000192656">
    <property type="component" value="Unassembled WGS sequence"/>
</dbReference>
<evidence type="ECO:0000313" key="3">
    <source>
        <dbReference type="Proteomes" id="UP000192656"/>
    </source>
</evidence>
<accession>A0A1W2E9W0</accession>